<dbReference type="GO" id="GO:0005634">
    <property type="term" value="C:nucleus"/>
    <property type="evidence" value="ECO:0007669"/>
    <property type="project" value="TreeGrafter"/>
</dbReference>
<dbReference type="InterPro" id="IPR038718">
    <property type="entry name" value="SNF2-like_sf"/>
</dbReference>
<evidence type="ECO:0000256" key="3">
    <source>
        <dbReference type="ARBA" id="ARBA00022806"/>
    </source>
</evidence>
<dbReference type="PANTHER" id="PTHR45626:SF17">
    <property type="entry name" value="HELICASE-LIKE TRANSCRIPTION FACTOR"/>
    <property type="match status" value="1"/>
</dbReference>
<reference evidence="6" key="2">
    <citation type="submission" date="2023-05" db="EMBL/GenBank/DDBJ databases">
        <authorList>
            <consortium name="Lawrence Berkeley National Laboratory"/>
            <person name="Steindorff A."/>
            <person name="Hensen N."/>
            <person name="Bonometti L."/>
            <person name="Westerberg I."/>
            <person name="Brannstrom I.O."/>
            <person name="Guillou S."/>
            <person name="Cros-Aarteil S."/>
            <person name="Calhoun S."/>
            <person name="Haridas S."/>
            <person name="Kuo A."/>
            <person name="Mondo S."/>
            <person name="Pangilinan J."/>
            <person name="Riley R."/>
            <person name="Labutti K."/>
            <person name="Andreopoulos B."/>
            <person name="Lipzen A."/>
            <person name="Chen C."/>
            <person name="Yanf M."/>
            <person name="Daum C."/>
            <person name="Ng V."/>
            <person name="Clum A."/>
            <person name="Ohm R."/>
            <person name="Martin F."/>
            <person name="Silar P."/>
            <person name="Natvig D."/>
            <person name="Lalanne C."/>
            <person name="Gautier V."/>
            <person name="Ament-Velasquez S.L."/>
            <person name="Kruys A."/>
            <person name="Hutchinson M.I."/>
            <person name="Powell A.J."/>
            <person name="Barry K."/>
            <person name="Miller A.N."/>
            <person name="Grigoriev I.V."/>
            <person name="Debuchy R."/>
            <person name="Gladieux P."/>
            <person name="Thoren M.H."/>
            <person name="Johannesson H."/>
        </authorList>
    </citation>
    <scope>NUCLEOTIDE SEQUENCE</scope>
    <source>
        <strain evidence="6">CBS 141.50</strain>
    </source>
</reference>
<protein>
    <recommendedName>
        <fullName evidence="8">Helicase C-terminal domain-containing protein</fullName>
    </recommendedName>
</protein>
<keyword evidence="7" id="KW-1185">Reference proteome</keyword>
<dbReference type="GO" id="GO:0016787">
    <property type="term" value="F:hydrolase activity"/>
    <property type="evidence" value="ECO:0007669"/>
    <property type="project" value="UniProtKB-KW"/>
</dbReference>
<feature type="region of interest" description="Disordered" evidence="5">
    <location>
        <begin position="150"/>
        <end position="192"/>
    </location>
</feature>
<dbReference type="GO" id="GO:0006281">
    <property type="term" value="P:DNA repair"/>
    <property type="evidence" value="ECO:0007669"/>
    <property type="project" value="TreeGrafter"/>
</dbReference>
<keyword evidence="1" id="KW-0547">Nucleotide-binding</keyword>
<evidence type="ECO:0000256" key="1">
    <source>
        <dbReference type="ARBA" id="ARBA00022741"/>
    </source>
</evidence>
<dbReference type="GeneID" id="87820680"/>
<dbReference type="Gene3D" id="3.40.50.300">
    <property type="entry name" value="P-loop containing nucleotide triphosphate hydrolases"/>
    <property type="match status" value="1"/>
</dbReference>
<reference evidence="6" key="1">
    <citation type="journal article" date="2023" name="Mol. Phylogenet. Evol.">
        <title>Genome-scale phylogeny and comparative genomics of the fungal order Sordariales.</title>
        <authorList>
            <person name="Hensen N."/>
            <person name="Bonometti L."/>
            <person name="Westerberg I."/>
            <person name="Brannstrom I.O."/>
            <person name="Guillou S."/>
            <person name="Cros-Aarteil S."/>
            <person name="Calhoun S."/>
            <person name="Haridas S."/>
            <person name="Kuo A."/>
            <person name="Mondo S."/>
            <person name="Pangilinan J."/>
            <person name="Riley R."/>
            <person name="LaButti K."/>
            <person name="Andreopoulos B."/>
            <person name="Lipzen A."/>
            <person name="Chen C."/>
            <person name="Yan M."/>
            <person name="Daum C."/>
            <person name="Ng V."/>
            <person name="Clum A."/>
            <person name="Steindorff A."/>
            <person name="Ohm R.A."/>
            <person name="Martin F."/>
            <person name="Silar P."/>
            <person name="Natvig D.O."/>
            <person name="Lalanne C."/>
            <person name="Gautier V."/>
            <person name="Ament-Velasquez S.L."/>
            <person name="Kruys A."/>
            <person name="Hutchinson M.I."/>
            <person name="Powell A.J."/>
            <person name="Barry K."/>
            <person name="Miller A.N."/>
            <person name="Grigoriev I.V."/>
            <person name="Debuchy R."/>
            <person name="Gladieux P."/>
            <person name="Hiltunen Thoren M."/>
            <person name="Johannesson H."/>
        </authorList>
    </citation>
    <scope>NUCLEOTIDE SEQUENCE</scope>
    <source>
        <strain evidence="6">CBS 141.50</strain>
    </source>
</reference>
<evidence type="ECO:0000313" key="6">
    <source>
        <dbReference type="EMBL" id="KAK4142931.1"/>
    </source>
</evidence>
<dbReference type="SUPFAM" id="SSF52540">
    <property type="entry name" value="P-loop containing nucleoside triphosphate hydrolases"/>
    <property type="match status" value="2"/>
</dbReference>
<dbReference type="Gene3D" id="3.40.50.10810">
    <property type="entry name" value="Tandem AAA-ATPase domain"/>
    <property type="match status" value="1"/>
</dbReference>
<dbReference type="InterPro" id="IPR050628">
    <property type="entry name" value="SNF2_RAD54_helicase_TF"/>
</dbReference>
<keyword evidence="4" id="KW-0067">ATP-binding</keyword>
<dbReference type="GO" id="GO:0008094">
    <property type="term" value="F:ATP-dependent activity, acting on DNA"/>
    <property type="evidence" value="ECO:0007669"/>
    <property type="project" value="TreeGrafter"/>
</dbReference>
<evidence type="ECO:0008006" key="8">
    <source>
        <dbReference type="Google" id="ProtNLM"/>
    </source>
</evidence>
<dbReference type="InterPro" id="IPR027417">
    <property type="entry name" value="P-loop_NTPase"/>
</dbReference>
<gene>
    <name evidence="6" type="ORF">C8A04DRAFT_37967</name>
</gene>
<proteinExistence type="predicted"/>
<feature type="compositionally biased region" description="Low complexity" evidence="5">
    <location>
        <begin position="158"/>
        <end position="172"/>
    </location>
</feature>
<evidence type="ECO:0000256" key="2">
    <source>
        <dbReference type="ARBA" id="ARBA00022801"/>
    </source>
</evidence>
<accession>A0AAN6V1Y1</accession>
<organism evidence="6 7">
    <name type="scientific">Dichotomopilus funicola</name>
    <dbReference type="NCBI Taxonomy" id="1934379"/>
    <lineage>
        <taxon>Eukaryota</taxon>
        <taxon>Fungi</taxon>
        <taxon>Dikarya</taxon>
        <taxon>Ascomycota</taxon>
        <taxon>Pezizomycotina</taxon>
        <taxon>Sordariomycetes</taxon>
        <taxon>Sordariomycetidae</taxon>
        <taxon>Sordariales</taxon>
        <taxon>Chaetomiaceae</taxon>
        <taxon>Dichotomopilus</taxon>
    </lineage>
</organism>
<name>A0AAN6V1Y1_9PEZI</name>
<dbReference type="GO" id="GO:0005524">
    <property type="term" value="F:ATP binding"/>
    <property type="evidence" value="ECO:0007669"/>
    <property type="project" value="UniProtKB-KW"/>
</dbReference>
<dbReference type="EMBL" id="MU853592">
    <property type="protein sequence ID" value="KAK4142931.1"/>
    <property type="molecule type" value="Genomic_DNA"/>
</dbReference>
<evidence type="ECO:0000256" key="4">
    <source>
        <dbReference type="ARBA" id="ARBA00022840"/>
    </source>
</evidence>
<comment type="caution">
    <text evidence="6">The sequence shown here is derived from an EMBL/GenBank/DDBJ whole genome shotgun (WGS) entry which is preliminary data.</text>
</comment>
<evidence type="ECO:0000313" key="7">
    <source>
        <dbReference type="Proteomes" id="UP001302676"/>
    </source>
</evidence>
<dbReference type="GO" id="GO:0004386">
    <property type="term" value="F:helicase activity"/>
    <property type="evidence" value="ECO:0007669"/>
    <property type="project" value="UniProtKB-KW"/>
</dbReference>
<dbReference type="RefSeq" id="XP_062636302.1">
    <property type="nucleotide sequence ID" value="XM_062784067.1"/>
</dbReference>
<dbReference type="AlphaFoldDB" id="A0AAN6V1Y1"/>
<evidence type="ECO:0000256" key="5">
    <source>
        <dbReference type="SAM" id="MobiDB-lite"/>
    </source>
</evidence>
<keyword evidence="3" id="KW-0347">Helicase</keyword>
<keyword evidence="2" id="KW-0378">Hydrolase</keyword>
<sequence length="767" mass="83533">MDLLTTDYHTSRTSDTDYGAIDPNAAVDTYLGSYDGEWNAVLDFFCIDPGEYARREKREVVAAAAASANSGSGSARKRVPMKKLPGMTVGLFDYQLAGVVGLLRFILKDVSGGLLCDEKGLGKTQEMYGLIAFAQVLRKAKNEVKAAWRKGAEKKKTGTTGTTAVNTNTTGTTGKGRGGPSGHNPPGTTEARGCPFDERYGFRCYCYSALTRELADRIPDGPNIVVAPGRNCAGLVFKIRGFHDGAGKEDGLTAADVKALCASVTVRKSDVEGQPGQDGRAGYEFKYQAVAGQSDYIIVVSPEYIARLNNQITVDLRLESGERARKSALLPGMILLDEFHEYAIARADNPEHSHTVAWLMHLKKCCLGSSQLTPLSYFVSGTPLGQTPLDIRPAVALLEKTAWHDKDHPLRGATVDAFDSLVHTFDRLTAIQAAGDVVDKPSIAEYRRRLDNILRHTMIRRLGTDQFQGRNLTDLGPLQVHITDHQLPDFLVDSVQTLAFTTRDLVKTAAATHNMSVPRFLRNPLLSEPLLLKLRLTSLFPSLAASPVLSQFAFSPYELATFLSAAQNDITKTPYYSHIPSWSAASPKLTTLTATIQTMLSDRTPVPGAAAGTTTKKMCVFTSTEAEAVLLHAYVYLKRSDPSFSSPAGSSNPPMEPILLHTSLPPSTTQSHLTKFLTPGHSPPNILISPLSLAGTGLNLQQAKYSTVTGPTWTKRENQQAFYRIHRVGQRQETRLGLLVGGWNPVERLILRGYETQSKGKLNLSNP</sequence>
<dbReference type="Proteomes" id="UP001302676">
    <property type="component" value="Unassembled WGS sequence"/>
</dbReference>
<dbReference type="PANTHER" id="PTHR45626">
    <property type="entry name" value="TRANSCRIPTION TERMINATION FACTOR 2-RELATED"/>
    <property type="match status" value="1"/>
</dbReference>